<feature type="region of interest" description="Disordered" evidence="1">
    <location>
        <begin position="81"/>
        <end position="114"/>
    </location>
</feature>
<feature type="compositionally biased region" description="Low complexity" evidence="1">
    <location>
        <begin position="198"/>
        <end position="209"/>
    </location>
</feature>
<evidence type="ECO:0000256" key="1">
    <source>
        <dbReference type="SAM" id="MobiDB-lite"/>
    </source>
</evidence>
<feature type="region of interest" description="Disordered" evidence="1">
    <location>
        <begin position="279"/>
        <end position="298"/>
    </location>
</feature>
<evidence type="ECO:0000313" key="3">
    <source>
        <dbReference type="Proteomes" id="UP000219338"/>
    </source>
</evidence>
<evidence type="ECO:0000313" key="2">
    <source>
        <dbReference type="EMBL" id="SJL16790.1"/>
    </source>
</evidence>
<dbReference type="STRING" id="47428.A0A284S716"/>
<sequence length="547" mass="61430">MQSSCGRPPQDIISTRPIPKTDVGVGHQGDMNNYLPDEDYPMDTASDHYQDLVDEETVVSELQPLVQPTKPAEEDAQLQIMQDSPPPVNNPELEITGQKTTPSSEEADETQTENEAAQCKKLQAINSRLEEDLKQKDAIIAALRQTPKTRSKYEKTLSFTSTLTRRGRKPIPNTISLPVTPLTPVPESNHTDQESSKSKSAQQTSARARLIAPGTASSSIPVTDTIPPKLRKISSRQPTNSKSTAHSLNHCCNVTVDVDTLASLLKQALGQPKVTIKGGHGRAVKSGSKKAKRDVVKATEETMSDPSVWDWRYFIRSTWRDAYDVEKHLDFSIYILANSTDVDAYNQGDGSSPGDSVDLDFGYNWRNSLWNTAVLQTLLQRVRIGQHEEESLPDVTDDYIIALLWGQLKQSQEAYAKCRPRLLGTRLETNEEAREYARKLSRSLKDTKYQRRMRIITHVIELKICNGDADLPTWNYFKTLLERLDVNGMSSEEDSIQKLGRITTHVYLVKVCEWRAVEVADYLKIIDDMGDELGFQSNAGPKRFTRI</sequence>
<feature type="compositionally biased region" description="Basic residues" evidence="1">
    <location>
        <begin position="279"/>
        <end position="292"/>
    </location>
</feature>
<dbReference type="AlphaFoldDB" id="A0A284S716"/>
<organism evidence="2 3">
    <name type="scientific">Armillaria ostoyae</name>
    <name type="common">Armillaria root rot fungus</name>
    <dbReference type="NCBI Taxonomy" id="47428"/>
    <lineage>
        <taxon>Eukaryota</taxon>
        <taxon>Fungi</taxon>
        <taxon>Dikarya</taxon>
        <taxon>Basidiomycota</taxon>
        <taxon>Agaricomycotina</taxon>
        <taxon>Agaricomycetes</taxon>
        <taxon>Agaricomycetidae</taxon>
        <taxon>Agaricales</taxon>
        <taxon>Marasmiineae</taxon>
        <taxon>Physalacriaceae</taxon>
        <taxon>Armillaria</taxon>
    </lineage>
</organism>
<dbReference type="Proteomes" id="UP000219338">
    <property type="component" value="Unassembled WGS sequence"/>
</dbReference>
<gene>
    <name evidence="2" type="ORF">ARMOST_20319</name>
</gene>
<proteinExistence type="predicted"/>
<reference evidence="3" key="1">
    <citation type="journal article" date="2017" name="Nat. Ecol. Evol.">
        <title>Genome expansion and lineage-specific genetic innovations in the forest pathogenic fungi Armillaria.</title>
        <authorList>
            <person name="Sipos G."/>
            <person name="Prasanna A.N."/>
            <person name="Walter M.C."/>
            <person name="O'Connor E."/>
            <person name="Balint B."/>
            <person name="Krizsan K."/>
            <person name="Kiss B."/>
            <person name="Hess J."/>
            <person name="Varga T."/>
            <person name="Slot J."/>
            <person name="Riley R."/>
            <person name="Boka B."/>
            <person name="Rigling D."/>
            <person name="Barry K."/>
            <person name="Lee J."/>
            <person name="Mihaltcheva S."/>
            <person name="LaButti K."/>
            <person name="Lipzen A."/>
            <person name="Waldron R."/>
            <person name="Moloney N.M."/>
            <person name="Sperisen C."/>
            <person name="Kredics L."/>
            <person name="Vagvoelgyi C."/>
            <person name="Patrignani A."/>
            <person name="Fitzpatrick D."/>
            <person name="Nagy I."/>
            <person name="Doyle S."/>
            <person name="Anderson J.B."/>
            <person name="Grigoriev I.V."/>
            <person name="Gueldener U."/>
            <person name="Muensterkoetter M."/>
            <person name="Nagy L.G."/>
        </authorList>
    </citation>
    <scope>NUCLEOTIDE SEQUENCE [LARGE SCALE GENOMIC DNA]</scope>
    <source>
        <strain evidence="3">C18/9</strain>
    </source>
</reference>
<dbReference type="EMBL" id="FUEG01000038">
    <property type="protein sequence ID" value="SJL16790.1"/>
    <property type="molecule type" value="Genomic_DNA"/>
</dbReference>
<accession>A0A284S716</accession>
<feature type="region of interest" description="Disordered" evidence="1">
    <location>
        <begin position="166"/>
        <end position="226"/>
    </location>
</feature>
<name>A0A284S716_ARMOS</name>
<protein>
    <submittedName>
        <fullName evidence="2">Uncharacterized protein</fullName>
    </submittedName>
</protein>
<keyword evidence="3" id="KW-1185">Reference proteome</keyword>
<dbReference type="OrthoDB" id="2821498at2759"/>
<feature type="region of interest" description="Disordered" evidence="1">
    <location>
        <begin position="1"/>
        <end position="47"/>
    </location>
</feature>